<accession>A0ABX7BBQ2</accession>
<evidence type="ECO:0000313" key="3">
    <source>
        <dbReference type="Proteomes" id="UP000595197"/>
    </source>
</evidence>
<reference evidence="2" key="1">
    <citation type="submission" date="2021-02" db="EMBL/GenBank/DDBJ databases">
        <title>Skermanella TT6 skin isolate.</title>
        <authorList>
            <person name="Lee K."/>
            <person name="Ganzorig M."/>
        </authorList>
    </citation>
    <scope>NUCLEOTIDE SEQUENCE</scope>
    <source>
        <strain evidence="2">TT6</strain>
    </source>
</reference>
<evidence type="ECO:0000256" key="1">
    <source>
        <dbReference type="SAM" id="Phobius"/>
    </source>
</evidence>
<feature type="transmembrane region" description="Helical" evidence="1">
    <location>
        <begin position="138"/>
        <end position="156"/>
    </location>
</feature>
<keyword evidence="1" id="KW-0812">Transmembrane</keyword>
<dbReference type="EMBL" id="CP067420">
    <property type="protein sequence ID" value="QQP91822.1"/>
    <property type="molecule type" value="Genomic_DNA"/>
</dbReference>
<keyword evidence="1" id="KW-1133">Transmembrane helix</keyword>
<dbReference type="Proteomes" id="UP000595197">
    <property type="component" value="Chromosome"/>
</dbReference>
<sequence>MDLDWNSIELNWGKYKELVREKWRRIPQEIIDDLQGSRDRLIDAISESYDVTREQALRELSDWAADLRERAGVQAERAARARAEAAAAIRRLADQTSGQAAARSAAGQRRLAELRAVAEHGRDRAVARAQRRVRSQPGAALLIAFGIGMLLGGFVGRRR</sequence>
<evidence type="ECO:0000313" key="2">
    <source>
        <dbReference type="EMBL" id="QQP91822.1"/>
    </source>
</evidence>
<keyword evidence="1" id="KW-0472">Membrane</keyword>
<keyword evidence="3" id="KW-1185">Reference proteome</keyword>
<dbReference type="InterPro" id="IPR036629">
    <property type="entry name" value="YjbJ_sf"/>
</dbReference>
<dbReference type="RefSeq" id="WP_201080137.1">
    <property type="nucleotide sequence ID" value="NZ_CP067420.1"/>
</dbReference>
<evidence type="ECO:0008006" key="4">
    <source>
        <dbReference type="Google" id="ProtNLM"/>
    </source>
</evidence>
<proteinExistence type="predicted"/>
<dbReference type="SUPFAM" id="SSF69047">
    <property type="entry name" value="Hypothetical protein YjbJ"/>
    <property type="match status" value="1"/>
</dbReference>
<name>A0ABX7BBQ2_9PROT</name>
<protein>
    <recommendedName>
        <fullName evidence="4">ElaB/YqjD/DUF883 family membrane-anchored ribosome-binding protein</fullName>
    </recommendedName>
</protein>
<gene>
    <name evidence="2" type="ORF">IGS68_11710</name>
</gene>
<dbReference type="Gene3D" id="1.10.1470.10">
    <property type="entry name" value="YjbJ"/>
    <property type="match status" value="1"/>
</dbReference>
<organism evidence="2 3">
    <name type="scientific">Skermanella cutis</name>
    <dbReference type="NCBI Taxonomy" id="2775420"/>
    <lineage>
        <taxon>Bacteria</taxon>
        <taxon>Pseudomonadati</taxon>
        <taxon>Pseudomonadota</taxon>
        <taxon>Alphaproteobacteria</taxon>
        <taxon>Rhodospirillales</taxon>
        <taxon>Azospirillaceae</taxon>
        <taxon>Skermanella</taxon>
    </lineage>
</organism>